<evidence type="ECO:0000313" key="2">
    <source>
        <dbReference type="Proteomes" id="UP000005237"/>
    </source>
</evidence>
<dbReference type="EnsemblMetazoa" id="CJA25161.1">
    <property type="protein sequence ID" value="CJA25161.1"/>
    <property type="gene ID" value="WBGene00180733"/>
</dbReference>
<reference evidence="2" key="1">
    <citation type="submission" date="2010-08" db="EMBL/GenBank/DDBJ databases">
        <authorList>
            <consortium name="Caenorhabditis japonica Sequencing Consortium"/>
            <person name="Wilson R.K."/>
        </authorList>
    </citation>
    <scope>NUCLEOTIDE SEQUENCE [LARGE SCALE GENOMIC DNA]</scope>
    <source>
        <strain evidence="2">DF5081</strain>
    </source>
</reference>
<sequence length="84" mass="9505">MLLLYEHRLGSFTQAAPGRFNKGMGRGTAHNTTAARWYQLFNNGGFELDDQPRDGRPSIFDLDALKALIREDPHQSSRCLADRL</sequence>
<keyword evidence="2" id="KW-1185">Reference proteome</keyword>
<protein>
    <recommendedName>
        <fullName evidence="3">Mos1 transposase HTH domain-containing protein</fullName>
    </recommendedName>
</protein>
<evidence type="ECO:0008006" key="3">
    <source>
        <dbReference type="Google" id="ProtNLM"/>
    </source>
</evidence>
<accession>A0A8R1E602</accession>
<dbReference type="AlphaFoldDB" id="A0A8R1E602"/>
<name>A0A8R1E602_CAEJA</name>
<reference evidence="1" key="2">
    <citation type="submission" date="2022-06" db="UniProtKB">
        <authorList>
            <consortium name="EnsemblMetazoa"/>
        </authorList>
    </citation>
    <scope>IDENTIFICATION</scope>
    <source>
        <strain evidence="1">DF5081</strain>
    </source>
</reference>
<evidence type="ECO:0000313" key="1">
    <source>
        <dbReference type="EnsemblMetazoa" id="CJA25161.1"/>
    </source>
</evidence>
<proteinExistence type="predicted"/>
<organism evidence="1 2">
    <name type="scientific">Caenorhabditis japonica</name>
    <dbReference type="NCBI Taxonomy" id="281687"/>
    <lineage>
        <taxon>Eukaryota</taxon>
        <taxon>Metazoa</taxon>
        <taxon>Ecdysozoa</taxon>
        <taxon>Nematoda</taxon>
        <taxon>Chromadorea</taxon>
        <taxon>Rhabditida</taxon>
        <taxon>Rhabditina</taxon>
        <taxon>Rhabditomorpha</taxon>
        <taxon>Rhabditoidea</taxon>
        <taxon>Rhabditidae</taxon>
        <taxon>Peloderinae</taxon>
        <taxon>Caenorhabditis</taxon>
    </lineage>
</organism>
<dbReference type="Proteomes" id="UP000005237">
    <property type="component" value="Unassembled WGS sequence"/>
</dbReference>